<dbReference type="Proteomes" id="UP000594454">
    <property type="component" value="Chromosome 2"/>
</dbReference>
<proteinExistence type="predicted"/>
<evidence type="ECO:0000313" key="2">
    <source>
        <dbReference type="EMBL" id="CAD7081886.1"/>
    </source>
</evidence>
<dbReference type="InParanoid" id="A0A7R8YQY3"/>
<dbReference type="AlphaFoldDB" id="A0A7R8YQY3"/>
<protein>
    <submittedName>
        <fullName evidence="2">Uncharacterized protein</fullName>
    </submittedName>
</protein>
<dbReference type="EMBL" id="LR899010">
    <property type="protein sequence ID" value="CAD7081886.1"/>
    <property type="molecule type" value="Genomic_DNA"/>
</dbReference>
<feature type="compositionally biased region" description="Polar residues" evidence="1">
    <location>
        <begin position="241"/>
        <end position="251"/>
    </location>
</feature>
<gene>
    <name evidence="2" type="ORF">HERILL_LOCUS4968</name>
</gene>
<organism evidence="2 3">
    <name type="scientific">Hermetia illucens</name>
    <name type="common">Black soldier fly</name>
    <dbReference type="NCBI Taxonomy" id="343691"/>
    <lineage>
        <taxon>Eukaryota</taxon>
        <taxon>Metazoa</taxon>
        <taxon>Ecdysozoa</taxon>
        <taxon>Arthropoda</taxon>
        <taxon>Hexapoda</taxon>
        <taxon>Insecta</taxon>
        <taxon>Pterygota</taxon>
        <taxon>Neoptera</taxon>
        <taxon>Endopterygota</taxon>
        <taxon>Diptera</taxon>
        <taxon>Brachycera</taxon>
        <taxon>Stratiomyomorpha</taxon>
        <taxon>Stratiomyidae</taxon>
        <taxon>Hermetiinae</taxon>
        <taxon>Hermetia</taxon>
    </lineage>
</organism>
<keyword evidence="3" id="KW-1185">Reference proteome</keyword>
<name>A0A7R8YQY3_HERIL</name>
<evidence type="ECO:0000256" key="1">
    <source>
        <dbReference type="SAM" id="MobiDB-lite"/>
    </source>
</evidence>
<dbReference type="OrthoDB" id="8003490at2759"/>
<feature type="region of interest" description="Disordered" evidence="1">
    <location>
        <begin position="232"/>
        <end position="258"/>
    </location>
</feature>
<sequence>MKANLCLMMQPVGENRRHFHQCMIEFITANFRLSKWHWISTWNDFHIEFRCPSFELLSPKELKEEFETRLLPKIFTYELSHEQRSKLESLNTYQVCGPKLIRMPDGYSAPPVTTGVKQVIGSKLQENVDFTTPDSEMYKSSRVAMALLGATDWDTKRMHVSGNMPIRRCLSFMLQDEDERLQESLLSWGEASKRWKGGYNIATHAQVTEDVTFMEKVQKRVRNYFEEQIQRASGRGHRGFDTSSPVSTNHQRYTRRLDFSNLESTPLSSVRRSAN</sequence>
<accession>A0A7R8YQY3</accession>
<reference evidence="2 3" key="1">
    <citation type="submission" date="2020-11" db="EMBL/GenBank/DDBJ databases">
        <authorList>
            <person name="Wallbank WR R."/>
            <person name="Pardo Diaz C."/>
            <person name="Kozak K."/>
            <person name="Martin S."/>
            <person name="Jiggins C."/>
            <person name="Moest M."/>
            <person name="Warren A I."/>
            <person name="Generalovic N T."/>
            <person name="Byers J.R.P. K."/>
            <person name="Montejo-Kovacevich G."/>
            <person name="Yen C E."/>
        </authorList>
    </citation>
    <scope>NUCLEOTIDE SEQUENCE [LARGE SCALE GENOMIC DNA]</scope>
</reference>
<evidence type="ECO:0000313" key="3">
    <source>
        <dbReference type="Proteomes" id="UP000594454"/>
    </source>
</evidence>